<gene>
    <name evidence="2" type="ORF">LCGC14_1883470</name>
</gene>
<evidence type="ECO:0000259" key="1">
    <source>
        <dbReference type="Pfam" id="PF13274"/>
    </source>
</evidence>
<evidence type="ECO:0000313" key="2">
    <source>
        <dbReference type="EMBL" id="KKL92558.1"/>
    </source>
</evidence>
<feature type="domain" description="Antitoxin SocA-like Panacea" evidence="1">
    <location>
        <begin position="29"/>
        <end position="119"/>
    </location>
</feature>
<protein>
    <recommendedName>
        <fullName evidence="1">Antitoxin SocA-like Panacea domain-containing protein</fullName>
    </recommendedName>
</protein>
<dbReference type="EMBL" id="LAZR01019430">
    <property type="protein sequence ID" value="KKL92558.1"/>
    <property type="molecule type" value="Genomic_DNA"/>
</dbReference>
<comment type="caution">
    <text evidence="2">The sequence shown here is derived from an EMBL/GenBank/DDBJ whole genome shotgun (WGS) entry which is preliminary data.</text>
</comment>
<dbReference type="AlphaFoldDB" id="A0A0F9G1M7"/>
<accession>A0A0F9G1M7</accession>
<sequence>MSDYTCFDIANYFLNLANETGTYLSNLKLQKLVYYAQAWYLANHDKSLFDEDFEAWVHGPVIYDLWKKYKEFSYNPIFGDVEKPKIDKKTWNFLGLVTDSYFSEDAYTLELMTHKEDPWILARNGIAPDEPCSSIITKESMKTYFRSRLDN</sequence>
<dbReference type="Pfam" id="PF13274">
    <property type="entry name" value="SocA_Panacea"/>
    <property type="match status" value="1"/>
</dbReference>
<dbReference type="InterPro" id="IPR025272">
    <property type="entry name" value="SocA_Panacea"/>
</dbReference>
<reference evidence="2" key="1">
    <citation type="journal article" date="2015" name="Nature">
        <title>Complex archaea that bridge the gap between prokaryotes and eukaryotes.</title>
        <authorList>
            <person name="Spang A."/>
            <person name="Saw J.H."/>
            <person name="Jorgensen S.L."/>
            <person name="Zaremba-Niedzwiedzka K."/>
            <person name="Martijn J."/>
            <person name="Lind A.E."/>
            <person name="van Eijk R."/>
            <person name="Schleper C."/>
            <person name="Guy L."/>
            <person name="Ettema T.J."/>
        </authorList>
    </citation>
    <scope>NUCLEOTIDE SEQUENCE</scope>
</reference>
<organism evidence="2">
    <name type="scientific">marine sediment metagenome</name>
    <dbReference type="NCBI Taxonomy" id="412755"/>
    <lineage>
        <taxon>unclassified sequences</taxon>
        <taxon>metagenomes</taxon>
        <taxon>ecological metagenomes</taxon>
    </lineage>
</organism>
<proteinExistence type="predicted"/>
<name>A0A0F9G1M7_9ZZZZ</name>